<reference evidence="2" key="1">
    <citation type="journal article" date="2024" name="Front. Bioeng. Biotechnol.">
        <title>Genome-scale model development and genomic sequencing of the oleaginous clade Lipomyces.</title>
        <authorList>
            <person name="Czajka J.J."/>
            <person name="Han Y."/>
            <person name="Kim J."/>
            <person name="Mondo S.J."/>
            <person name="Hofstad B.A."/>
            <person name="Robles A."/>
            <person name="Haridas S."/>
            <person name="Riley R."/>
            <person name="LaButti K."/>
            <person name="Pangilinan J."/>
            <person name="Andreopoulos W."/>
            <person name="Lipzen A."/>
            <person name="Yan J."/>
            <person name="Wang M."/>
            <person name="Ng V."/>
            <person name="Grigoriev I.V."/>
            <person name="Spatafora J.W."/>
            <person name="Magnuson J.K."/>
            <person name="Baker S.E."/>
            <person name="Pomraning K.R."/>
        </authorList>
    </citation>
    <scope>NUCLEOTIDE SEQUENCE [LARGE SCALE GENOMIC DNA]</scope>
    <source>
        <strain evidence="2">CBS 7786</strain>
    </source>
</reference>
<dbReference type="Proteomes" id="UP001433508">
    <property type="component" value="Unassembled WGS sequence"/>
</dbReference>
<name>A0ACC3T186_LIPKO</name>
<dbReference type="EMBL" id="MU971366">
    <property type="protein sequence ID" value="KAK9237633.1"/>
    <property type="molecule type" value="Genomic_DNA"/>
</dbReference>
<comment type="caution">
    <text evidence="1">The sequence shown here is derived from an EMBL/GenBank/DDBJ whole genome shotgun (WGS) entry which is preliminary data.</text>
</comment>
<keyword evidence="2" id="KW-1185">Reference proteome</keyword>
<protein>
    <submittedName>
        <fullName evidence="1">Uncharacterized protein</fullName>
    </submittedName>
</protein>
<accession>A0ACC3T186</accession>
<evidence type="ECO:0000313" key="1">
    <source>
        <dbReference type="EMBL" id="KAK9237633.1"/>
    </source>
</evidence>
<sequence>MLQTALQPTSTCISDLRSARGSRVDRIQSCDLILSLFMTDHGQIDHGPGKGSRGGGGYSSYGSKHRGGRPFKRQKFDNRGQRGSYGRGRGNFRAQRGIYRVHANSEGYGLGGNVGRRGDPADVVFDISDALSNPWKDLEDELGLDHCQIDIIQRTGTNIEIIPPLDSHESQSSHAYSVEADEQVESSPDVDMMPKEVENEDEISIDIENVS</sequence>
<evidence type="ECO:0000313" key="2">
    <source>
        <dbReference type="Proteomes" id="UP001433508"/>
    </source>
</evidence>
<proteinExistence type="predicted"/>
<organism evidence="1 2">
    <name type="scientific">Lipomyces kononenkoae</name>
    <name type="common">Yeast</name>
    <dbReference type="NCBI Taxonomy" id="34357"/>
    <lineage>
        <taxon>Eukaryota</taxon>
        <taxon>Fungi</taxon>
        <taxon>Dikarya</taxon>
        <taxon>Ascomycota</taxon>
        <taxon>Saccharomycotina</taxon>
        <taxon>Lipomycetes</taxon>
        <taxon>Lipomycetales</taxon>
        <taxon>Lipomycetaceae</taxon>
        <taxon>Lipomyces</taxon>
    </lineage>
</organism>
<gene>
    <name evidence="1" type="ORF">V1525DRAFT_403328</name>
</gene>